<organism evidence="2 3">
    <name type="scientific">Mya arenaria</name>
    <name type="common">Soft-shell clam</name>
    <dbReference type="NCBI Taxonomy" id="6604"/>
    <lineage>
        <taxon>Eukaryota</taxon>
        <taxon>Metazoa</taxon>
        <taxon>Spiralia</taxon>
        <taxon>Lophotrochozoa</taxon>
        <taxon>Mollusca</taxon>
        <taxon>Bivalvia</taxon>
        <taxon>Autobranchia</taxon>
        <taxon>Heteroconchia</taxon>
        <taxon>Euheterodonta</taxon>
        <taxon>Imparidentia</taxon>
        <taxon>Neoheterodontei</taxon>
        <taxon>Myida</taxon>
        <taxon>Myoidea</taxon>
        <taxon>Myidae</taxon>
        <taxon>Mya</taxon>
    </lineage>
</organism>
<protein>
    <recommendedName>
        <fullName evidence="4">Cysteine and tyrosine-rich protein 1</fullName>
    </recommendedName>
</protein>
<sequence length="147" mass="15670">MELKVSPVIVLSLCFGVNYGATEMCVVDEQLRFCEYGCCGDACCGLTTMAIIGIVIGAIMTLVAIVGCVICIACMCKQSGRTGQNVQPYNNTNSVVVNHGGGYGHPPPQYSNAGRSNYGNYNDPVYPPGMVNEQHPPPAYSYSAPKY</sequence>
<evidence type="ECO:0000313" key="2">
    <source>
        <dbReference type="EMBL" id="WAR26145.1"/>
    </source>
</evidence>
<evidence type="ECO:0000256" key="1">
    <source>
        <dbReference type="SAM" id="Phobius"/>
    </source>
</evidence>
<dbReference type="Proteomes" id="UP001164746">
    <property type="component" value="Chromosome 14"/>
</dbReference>
<reference evidence="2" key="1">
    <citation type="submission" date="2022-11" db="EMBL/GenBank/DDBJ databases">
        <title>Centuries of genome instability and evolution in soft-shell clam transmissible cancer (bioRxiv).</title>
        <authorList>
            <person name="Hart S.F.M."/>
            <person name="Yonemitsu M.A."/>
            <person name="Giersch R.M."/>
            <person name="Beal B.F."/>
            <person name="Arriagada G."/>
            <person name="Davis B.W."/>
            <person name="Ostrander E.A."/>
            <person name="Goff S.P."/>
            <person name="Metzger M.J."/>
        </authorList>
    </citation>
    <scope>NUCLEOTIDE SEQUENCE</scope>
    <source>
        <strain evidence="2">MELC-2E11</strain>
        <tissue evidence="2">Siphon/mantle</tissue>
    </source>
</reference>
<name>A0ABY7FVX6_MYAAR</name>
<dbReference type="EMBL" id="CP111025">
    <property type="protein sequence ID" value="WAR26145.1"/>
    <property type="molecule type" value="Genomic_DNA"/>
</dbReference>
<keyword evidence="3" id="KW-1185">Reference proteome</keyword>
<keyword evidence="1" id="KW-0812">Transmembrane</keyword>
<gene>
    <name evidence="2" type="ORF">MAR_011849</name>
</gene>
<evidence type="ECO:0000313" key="3">
    <source>
        <dbReference type="Proteomes" id="UP001164746"/>
    </source>
</evidence>
<proteinExistence type="predicted"/>
<dbReference type="InterPro" id="IPR022640">
    <property type="entry name" value="CYYR1"/>
</dbReference>
<keyword evidence="1" id="KW-0472">Membrane</keyword>
<feature type="transmembrane region" description="Helical" evidence="1">
    <location>
        <begin position="50"/>
        <end position="75"/>
    </location>
</feature>
<evidence type="ECO:0008006" key="4">
    <source>
        <dbReference type="Google" id="ProtNLM"/>
    </source>
</evidence>
<dbReference type="Pfam" id="PF10873">
    <property type="entry name" value="CYYR1"/>
    <property type="match status" value="1"/>
</dbReference>
<accession>A0ABY7FVX6</accession>
<keyword evidence="1" id="KW-1133">Transmembrane helix</keyword>